<dbReference type="Pfam" id="PF19850">
    <property type="entry name" value="DUF6325"/>
    <property type="match status" value="1"/>
</dbReference>
<gene>
    <name evidence="1" type="ORF">FDO65_01450</name>
</gene>
<keyword evidence="2" id="KW-1185">Reference proteome</keyword>
<dbReference type="EMBL" id="SZZH01000001">
    <property type="protein sequence ID" value="TKV60411.1"/>
    <property type="molecule type" value="Genomic_DNA"/>
</dbReference>
<dbReference type="Proteomes" id="UP000306985">
    <property type="component" value="Unassembled WGS sequence"/>
</dbReference>
<dbReference type="OrthoDB" id="1779644at2"/>
<sequence>MRHGPVDVIVVQFPAGVQHGTLVQALTEVADKGLVRIVDIVFLSRNADGTLVVGELDAVDSELGGLYADLDGDFGGLLSEADLEAAAADLPPGTAAGVLVMEHLWARGLAAGLASAGGEVVSTTRIPAAEVDAAFSDLEPA</sequence>
<comment type="caution">
    <text evidence="1">The sequence shown here is derived from an EMBL/GenBank/DDBJ whole genome shotgun (WGS) entry which is preliminary data.</text>
</comment>
<evidence type="ECO:0000313" key="1">
    <source>
        <dbReference type="EMBL" id="TKV60411.1"/>
    </source>
</evidence>
<name>A0A4U6QJE7_9ACTN</name>
<evidence type="ECO:0000313" key="2">
    <source>
        <dbReference type="Proteomes" id="UP000306985"/>
    </source>
</evidence>
<dbReference type="InterPro" id="IPR046288">
    <property type="entry name" value="DUF6325"/>
</dbReference>
<accession>A0A4U6QJE7</accession>
<protein>
    <submittedName>
        <fullName evidence="1">DUF1269 domain-containing protein</fullName>
    </submittedName>
</protein>
<dbReference type="RefSeq" id="WP_137447715.1">
    <property type="nucleotide sequence ID" value="NZ_SZZH01000001.1"/>
</dbReference>
<organism evidence="1 2">
    <name type="scientific">Nakamurella flava</name>
    <dbReference type="NCBI Taxonomy" id="2576308"/>
    <lineage>
        <taxon>Bacteria</taxon>
        <taxon>Bacillati</taxon>
        <taxon>Actinomycetota</taxon>
        <taxon>Actinomycetes</taxon>
        <taxon>Nakamurellales</taxon>
        <taxon>Nakamurellaceae</taxon>
        <taxon>Nakamurella</taxon>
    </lineage>
</organism>
<dbReference type="AlphaFoldDB" id="A0A4U6QJE7"/>
<reference evidence="1 2" key="1">
    <citation type="submission" date="2019-05" db="EMBL/GenBank/DDBJ databases">
        <title>Nakamurella sp. N5BH11, whole genome shotgun sequence.</title>
        <authorList>
            <person name="Tuo L."/>
        </authorList>
    </citation>
    <scope>NUCLEOTIDE SEQUENCE [LARGE SCALE GENOMIC DNA]</scope>
    <source>
        <strain evidence="1 2">N5BH11</strain>
    </source>
</reference>
<proteinExistence type="predicted"/>